<name>A0ABT4M7H3_9NOCA</name>
<comment type="caution">
    <text evidence="3">The sequence shown here is derived from an EMBL/GenBank/DDBJ whole genome shotgun (WGS) entry which is preliminary data.</text>
</comment>
<keyword evidence="4" id="KW-1185">Reference proteome</keyword>
<protein>
    <submittedName>
        <fullName evidence="3">Helix-turn-helix domain-containing protein</fullName>
    </submittedName>
</protein>
<evidence type="ECO:0000259" key="1">
    <source>
        <dbReference type="Pfam" id="PF13556"/>
    </source>
</evidence>
<reference evidence="3" key="1">
    <citation type="submission" date="2022-12" db="EMBL/GenBank/DDBJ databases">
        <authorList>
            <person name="Krivoruchko A.V."/>
            <person name="Elkin A."/>
        </authorList>
    </citation>
    <scope>NUCLEOTIDE SEQUENCE</scope>
    <source>
        <strain evidence="3">IEGM 1391</strain>
    </source>
</reference>
<accession>A0ABT4M7H3</accession>
<evidence type="ECO:0000313" key="3">
    <source>
        <dbReference type="EMBL" id="MCZ4516907.1"/>
    </source>
</evidence>
<proteinExistence type="predicted"/>
<dbReference type="Proteomes" id="UP001081071">
    <property type="component" value="Unassembled WGS sequence"/>
</dbReference>
<dbReference type="RefSeq" id="WP_269601548.1">
    <property type="nucleotide sequence ID" value="NZ_JAPWIJ010000001.1"/>
</dbReference>
<dbReference type="Pfam" id="PF13556">
    <property type="entry name" value="HTH_30"/>
    <property type="match status" value="1"/>
</dbReference>
<feature type="domain" description="RsbT co-antagonist protein RsbRD N-terminal" evidence="2">
    <location>
        <begin position="26"/>
        <end position="150"/>
    </location>
</feature>
<dbReference type="PANTHER" id="PTHR33744">
    <property type="entry name" value="CARBOHYDRATE DIACID REGULATOR"/>
    <property type="match status" value="1"/>
</dbReference>
<evidence type="ECO:0000313" key="4">
    <source>
        <dbReference type="Proteomes" id="UP001081071"/>
    </source>
</evidence>
<organism evidence="3 4">
    <name type="scientific">Rhodococcus ruber</name>
    <dbReference type="NCBI Taxonomy" id="1830"/>
    <lineage>
        <taxon>Bacteria</taxon>
        <taxon>Bacillati</taxon>
        <taxon>Actinomycetota</taxon>
        <taxon>Actinomycetes</taxon>
        <taxon>Mycobacteriales</taxon>
        <taxon>Nocardiaceae</taxon>
        <taxon>Rhodococcus</taxon>
    </lineage>
</organism>
<dbReference type="InterPro" id="IPR051448">
    <property type="entry name" value="CdaR-like_regulators"/>
</dbReference>
<gene>
    <name evidence="3" type="ORF">O4220_00155</name>
</gene>
<evidence type="ECO:0000259" key="2">
    <source>
        <dbReference type="Pfam" id="PF14361"/>
    </source>
</evidence>
<sequence>MNQPGVQDSESKSAAVLARLAADVPEVIRRTERQVRELSTYDALSSSELAEAIGRNVTDAVVTLQTNQLPSRHRLTELAEKVVRHRIAQGIPVEDMMRTYRVSLAVISDRFIELAMEADIDAQEALRSSRLLWSLSDAFMTCVALEYQRLSVESALLDDQAKADLLQGLLFGTGNMAEMTRACETRGLDPSGSFYAVRARATGTGNLSTICRDLQHRGAGSSGTAVVSPFRGDAIGLLSAVPNAVEGAVVAVGAPMPLSHIAQSFASASRVLDAAIRLGRAGVLEMPDLSWRITALGDLEISGLLHERYIAPLEDRGEFGEQLLQSVRYYLACDRNIPAAADAMFVHKNTLRYRLRKFEELTSVSLESTDTIVELAWALEVKAATPTPSAPER</sequence>
<dbReference type="EMBL" id="JAPWIJ010000001">
    <property type="protein sequence ID" value="MCZ4516907.1"/>
    <property type="molecule type" value="Genomic_DNA"/>
</dbReference>
<dbReference type="Gene3D" id="1.10.10.2840">
    <property type="entry name" value="PucR C-terminal helix-turn-helix domain"/>
    <property type="match status" value="1"/>
</dbReference>
<dbReference type="Pfam" id="PF14361">
    <property type="entry name" value="RsbRD_N"/>
    <property type="match status" value="1"/>
</dbReference>
<dbReference type="InterPro" id="IPR025736">
    <property type="entry name" value="PucR_C-HTH_dom"/>
</dbReference>
<dbReference type="InterPro" id="IPR025751">
    <property type="entry name" value="RsbRD_N_dom"/>
</dbReference>
<feature type="domain" description="PucR C-terminal helix-turn-helix" evidence="1">
    <location>
        <begin position="323"/>
        <end position="380"/>
    </location>
</feature>
<dbReference type="InterPro" id="IPR042070">
    <property type="entry name" value="PucR_C-HTH_sf"/>
</dbReference>
<dbReference type="PANTHER" id="PTHR33744:SF1">
    <property type="entry name" value="DNA-BINDING TRANSCRIPTIONAL ACTIVATOR ADER"/>
    <property type="match status" value="1"/>
</dbReference>